<dbReference type="SUPFAM" id="SSF82171">
    <property type="entry name" value="DPP6 N-terminal domain-like"/>
    <property type="match status" value="1"/>
</dbReference>
<comment type="caution">
    <text evidence="10">The sequence shown here is derived from an EMBL/GenBank/DDBJ whole genome shotgun (WGS) entry which is preliminary data.</text>
</comment>
<evidence type="ECO:0000256" key="5">
    <source>
        <dbReference type="ARBA" id="ARBA00032596"/>
    </source>
</evidence>
<dbReference type="AlphaFoldDB" id="A0A095XZS9"/>
<organism evidence="10 11">
    <name type="scientific">Pseudohaliea rubra DSM 19751</name>
    <dbReference type="NCBI Taxonomy" id="1265313"/>
    <lineage>
        <taxon>Bacteria</taxon>
        <taxon>Pseudomonadati</taxon>
        <taxon>Pseudomonadota</taxon>
        <taxon>Gammaproteobacteria</taxon>
        <taxon>Cellvibrionales</taxon>
        <taxon>Halieaceae</taxon>
        <taxon>Pseudohaliea</taxon>
    </lineage>
</organism>
<dbReference type="eggNOG" id="COG1506">
    <property type="taxonomic scope" value="Bacteria"/>
</dbReference>
<dbReference type="Proteomes" id="UP000029640">
    <property type="component" value="Unassembled WGS sequence"/>
</dbReference>
<feature type="chain" id="PRO_5001922086" description="Acyl-peptide hydrolase" evidence="7">
    <location>
        <begin position="26"/>
        <end position="685"/>
    </location>
</feature>
<evidence type="ECO:0000313" key="10">
    <source>
        <dbReference type="EMBL" id="KGE05286.1"/>
    </source>
</evidence>
<dbReference type="PANTHER" id="PTHR42776">
    <property type="entry name" value="SERINE PEPTIDASE S9 FAMILY MEMBER"/>
    <property type="match status" value="1"/>
</dbReference>
<evidence type="ECO:0000256" key="2">
    <source>
        <dbReference type="ARBA" id="ARBA00022825"/>
    </source>
</evidence>
<evidence type="ECO:0000256" key="6">
    <source>
        <dbReference type="ARBA" id="ARBA00045885"/>
    </source>
</evidence>
<evidence type="ECO:0000259" key="9">
    <source>
        <dbReference type="Pfam" id="PF00930"/>
    </source>
</evidence>
<comment type="function">
    <text evidence="6">This enzyme catalyzes the hydrolysis of the N-terminal peptide bond of an N-acetylated peptide to generate an N-acetylated amino acid and a peptide with a free N-terminus. It preferentially cleaves off Ac-Ala, Ac-Met and Ac-Ser. Also, involved in the degradation of oxidized and glycated proteins.</text>
</comment>
<dbReference type="Pfam" id="PF00326">
    <property type="entry name" value="Peptidase_S9"/>
    <property type="match status" value="1"/>
</dbReference>
<keyword evidence="11" id="KW-1185">Reference proteome</keyword>
<dbReference type="InterPro" id="IPR001375">
    <property type="entry name" value="Peptidase_S9_cat"/>
</dbReference>
<keyword evidence="3" id="KW-0007">Acetylation</keyword>
<dbReference type="SUPFAM" id="SSF53474">
    <property type="entry name" value="alpha/beta-Hydrolases"/>
    <property type="match status" value="1"/>
</dbReference>
<keyword evidence="7" id="KW-0732">Signal</keyword>
<dbReference type="Gene3D" id="2.120.10.30">
    <property type="entry name" value="TolB, C-terminal domain"/>
    <property type="match status" value="2"/>
</dbReference>
<dbReference type="OrthoDB" id="9812921at2"/>
<dbReference type="InterPro" id="IPR002469">
    <property type="entry name" value="Peptidase_S9B_N"/>
</dbReference>
<evidence type="ECO:0000256" key="3">
    <source>
        <dbReference type="ARBA" id="ARBA00022990"/>
    </source>
</evidence>
<name>A0A095XZS9_9GAMM</name>
<reference evidence="10 11" key="1">
    <citation type="journal article" date="2014" name="Genome Announc.">
        <title>Genome Sequence of Gammaproteobacterial Pseudohaliea rubra Type Strain DSM 19751, Isolated from Coastal Seawater of the Mediterranean Sea.</title>
        <authorList>
            <person name="Spring S."/>
            <person name="Fiebig A."/>
            <person name="Riedel T."/>
            <person name="Goker M."/>
            <person name="Klenk H.P."/>
        </authorList>
    </citation>
    <scope>NUCLEOTIDE SEQUENCE [LARGE SCALE GENOMIC DNA]</scope>
    <source>
        <strain evidence="10 11">DSM 19751</strain>
    </source>
</reference>
<dbReference type="PANTHER" id="PTHR42776:SF27">
    <property type="entry name" value="DIPEPTIDYL PEPTIDASE FAMILY MEMBER 6"/>
    <property type="match status" value="1"/>
</dbReference>
<dbReference type="eggNOG" id="COG0823">
    <property type="taxonomic scope" value="Bacteria"/>
</dbReference>
<evidence type="ECO:0000256" key="1">
    <source>
        <dbReference type="ARBA" id="ARBA00022801"/>
    </source>
</evidence>
<dbReference type="InterPro" id="IPR002471">
    <property type="entry name" value="Pept_S9_AS"/>
</dbReference>
<accession>A0A095XZS9</accession>
<protein>
    <recommendedName>
        <fullName evidence="5">Acyl-peptide hydrolase</fullName>
    </recommendedName>
    <alternativeName>
        <fullName evidence="4">Acylaminoacyl-peptidase</fullName>
    </alternativeName>
</protein>
<proteinExistence type="predicted"/>
<dbReference type="HOGENOM" id="CLU_008615_2_1_6"/>
<dbReference type="RefSeq" id="WP_052094632.1">
    <property type="nucleotide sequence ID" value="NZ_KN234768.1"/>
</dbReference>
<feature type="domain" description="Peptidase S9 prolyl oligopeptidase catalytic" evidence="8">
    <location>
        <begin position="474"/>
        <end position="680"/>
    </location>
</feature>
<keyword evidence="2" id="KW-0645">Protease</keyword>
<sequence>MPVATRAFRTALAFCAAALALPVDAATAGKPFAPADVFGLAYASDPIVDPAGERVYYLRHTMDALKDRRRANLWTVGADGSGHRPLTTGPRSLSNPALSPDGRRIAYVDADDVGRQIFVQWVEGGERAQLTRVAHTPRRLAWSPDGRWLAFTMLVPYEPTVLGELPAKPEGAEWAPPPVIVERSVFRNDGTGPRPYGFQHVFVIPAEGGSPRQLTRGDYEHDGGLAWTADSQALIVSANRGEDWETNPANTDLFHVPLDGGAMTRLTDREGPDSGPVVSPDGKAVAWTGWDDRRLGYHRSRLYVMGLDGSGRRELLPDLDRAIEAPRWSADGKRLFFRYDDRGDTVLAATDLAGGLEQLAAGLGGTTIGRPYAGAAFAVGGGDRFAYTAGDTARPADIAVGRRGGDGVRKVTALNENLLGHRELARVEERWVTSGADGRDIQAWVALPPGFDPSKQYPMILEIHGGPFTNYGFRFSAEVQLYAAQGYVVLYVNPRGSTSYGEDFGNLIHHAYPGRDYDDLMAAVDAVIDEGYVDPEQLFVTGGSGGGVLTAWIVGKTDRFRAAVVAKPVINWASFVLTADMAPYFARYWFPAMPWEDPEGYWARSPLSLVGNVTTPTMLLTGEADLRTPISESEQYYQALKLRGVETALVRMPGAFHSIAKRPSQLAGKVAAVLAWFERYGADGS</sequence>
<dbReference type="GO" id="GO:0006508">
    <property type="term" value="P:proteolysis"/>
    <property type="evidence" value="ECO:0007669"/>
    <property type="project" value="InterPro"/>
</dbReference>
<dbReference type="InterPro" id="IPR011042">
    <property type="entry name" value="6-blade_b-propeller_TolB-like"/>
</dbReference>
<dbReference type="InterPro" id="IPR029058">
    <property type="entry name" value="AB_hydrolase_fold"/>
</dbReference>
<feature type="signal peptide" evidence="7">
    <location>
        <begin position="1"/>
        <end position="25"/>
    </location>
</feature>
<dbReference type="STRING" id="1265313.HRUBRA_00108"/>
<dbReference type="Pfam" id="PF07676">
    <property type="entry name" value="PD40"/>
    <property type="match status" value="3"/>
</dbReference>
<evidence type="ECO:0000313" key="11">
    <source>
        <dbReference type="Proteomes" id="UP000029640"/>
    </source>
</evidence>
<dbReference type="Gene3D" id="3.40.50.1820">
    <property type="entry name" value="alpha/beta hydrolase"/>
    <property type="match status" value="1"/>
</dbReference>
<dbReference type="PATRIC" id="fig|1265313.6.peg.108"/>
<feature type="domain" description="Dipeptidylpeptidase IV N-terminal" evidence="9">
    <location>
        <begin position="197"/>
        <end position="285"/>
    </location>
</feature>
<dbReference type="InterPro" id="IPR011659">
    <property type="entry name" value="WD40"/>
</dbReference>
<evidence type="ECO:0000256" key="7">
    <source>
        <dbReference type="SAM" id="SignalP"/>
    </source>
</evidence>
<evidence type="ECO:0000256" key="4">
    <source>
        <dbReference type="ARBA" id="ARBA00032284"/>
    </source>
</evidence>
<dbReference type="PROSITE" id="PS00708">
    <property type="entry name" value="PRO_ENDOPEP_SER"/>
    <property type="match status" value="1"/>
</dbReference>
<dbReference type="EMBL" id="AUVB01000003">
    <property type="protein sequence ID" value="KGE05286.1"/>
    <property type="molecule type" value="Genomic_DNA"/>
</dbReference>
<keyword evidence="1 10" id="KW-0378">Hydrolase</keyword>
<evidence type="ECO:0000259" key="8">
    <source>
        <dbReference type="Pfam" id="PF00326"/>
    </source>
</evidence>
<dbReference type="GO" id="GO:0004252">
    <property type="term" value="F:serine-type endopeptidase activity"/>
    <property type="evidence" value="ECO:0007669"/>
    <property type="project" value="InterPro"/>
</dbReference>
<keyword evidence="2" id="KW-0720">Serine protease</keyword>
<gene>
    <name evidence="10" type="ORF">HRUBRA_00108</name>
</gene>
<dbReference type="Pfam" id="PF00930">
    <property type="entry name" value="DPPIV_N"/>
    <property type="match status" value="1"/>
</dbReference>